<dbReference type="EMBL" id="RRYP01024666">
    <property type="protein sequence ID" value="TNV72050.1"/>
    <property type="molecule type" value="Genomic_DNA"/>
</dbReference>
<protein>
    <submittedName>
        <fullName evidence="1">Uncharacterized protein</fullName>
    </submittedName>
</protein>
<keyword evidence="2" id="KW-1185">Reference proteome</keyword>
<evidence type="ECO:0000313" key="1">
    <source>
        <dbReference type="EMBL" id="TNV72050.1"/>
    </source>
</evidence>
<name>A0A8J8SVB7_HALGN</name>
<reference evidence="1" key="1">
    <citation type="submission" date="2019-06" db="EMBL/GenBank/DDBJ databases">
        <authorList>
            <person name="Zheng W."/>
        </authorList>
    </citation>
    <scope>NUCLEOTIDE SEQUENCE</scope>
    <source>
        <strain evidence="1">QDHG01</strain>
    </source>
</reference>
<accession>A0A8J8SVB7</accession>
<evidence type="ECO:0000313" key="2">
    <source>
        <dbReference type="Proteomes" id="UP000785679"/>
    </source>
</evidence>
<gene>
    <name evidence="1" type="ORF">FGO68_gene1929</name>
</gene>
<comment type="caution">
    <text evidence="1">The sequence shown here is derived from an EMBL/GenBank/DDBJ whole genome shotgun (WGS) entry which is preliminary data.</text>
</comment>
<organism evidence="1 2">
    <name type="scientific">Halteria grandinella</name>
    <dbReference type="NCBI Taxonomy" id="5974"/>
    <lineage>
        <taxon>Eukaryota</taxon>
        <taxon>Sar</taxon>
        <taxon>Alveolata</taxon>
        <taxon>Ciliophora</taxon>
        <taxon>Intramacronucleata</taxon>
        <taxon>Spirotrichea</taxon>
        <taxon>Stichotrichia</taxon>
        <taxon>Sporadotrichida</taxon>
        <taxon>Halteriidae</taxon>
        <taxon>Halteria</taxon>
    </lineage>
</organism>
<dbReference type="Proteomes" id="UP000785679">
    <property type="component" value="Unassembled WGS sequence"/>
</dbReference>
<sequence length="85" mass="9735">MSERSKISRVMIEIKQTVLSCVGCGALRKQLESEGRQIVSLQGRENKNWELLKDGFSNSFLGFLLSRRLSEKVETYLMAQILNLE</sequence>
<dbReference type="AlphaFoldDB" id="A0A8J8SVB7"/>
<proteinExistence type="predicted"/>